<feature type="compositionally biased region" description="Low complexity" evidence="1">
    <location>
        <begin position="501"/>
        <end position="515"/>
    </location>
</feature>
<name>A0A7S3Q0B1_9STRA</name>
<organism evidence="2">
    <name type="scientific">Chaetoceros debilis</name>
    <dbReference type="NCBI Taxonomy" id="122233"/>
    <lineage>
        <taxon>Eukaryota</taxon>
        <taxon>Sar</taxon>
        <taxon>Stramenopiles</taxon>
        <taxon>Ochrophyta</taxon>
        <taxon>Bacillariophyta</taxon>
        <taxon>Coscinodiscophyceae</taxon>
        <taxon>Chaetocerotophycidae</taxon>
        <taxon>Chaetocerotales</taxon>
        <taxon>Chaetocerotaceae</taxon>
        <taxon>Chaetoceros</taxon>
    </lineage>
</organism>
<feature type="region of interest" description="Disordered" evidence="1">
    <location>
        <begin position="306"/>
        <end position="352"/>
    </location>
</feature>
<feature type="region of interest" description="Disordered" evidence="1">
    <location>
        <begin position="743"/>
        <end position="787"/>
    </location>
</feature>
<dbReference type="AlphaFoldDB" id="A0A7S3Q0B1"/>
<feature type="compositionally biased region" description="Acidic residues" evidence="1">
    <location>
        <begin position="864"/>
        <end position="873"/>
    </location>
</feature>
<evidence type="ECO:0000256" key="1">
    <source>
        <dbReference type="SAM" id="MobiDB-lite"/>
    </source>
</evidence>
<feature type="compositionally biased region" description="Basic and acidic residues" evidence="1">
    <location>
        <begin position="874"/>
        <end position="892"/>
    </location>
</feature>
<feature type="compositionally biased region" description="Polar residues" evidence="1">
    <location>
        <begin position="521"/>
        <end position="540"/>
    </location>
</feature>
<feature type="region of interest" description="Disordered" evidence="1">
    <location>
        <begin position="269"/>
        <end position="289"/>
    </location>
</feature>
<feature type="region of interest" description="Disordered" evidence="1">
    <location>
        <begin position="860"/>
        <end position="892"/>
    </location>
</feature>
<feature type="compositionally biased region" description="Basic residues" evidence="1">
    <location>
        <begin position="439"/>
        <end position="448"/>
    </location>
</feature>
<proteinExistence type="predicted"/>
<gene>
    <name evidence="2" type="ORF">CDEB00056_LOCUS6489</name>
</gene>
<reference evidence="2" key="1">
    <citation type="submission" date="2021-01" db="EMBL/GenBank/DDBJ databases">
        <authorList>
            <person name="Corre E."/>
            <person name="Pelletier E."/>
            <person name="Niang G."/>
            <person name="Scheremetjew M."/>
            <person name="Finn R."/>
            <person name="Kale V."/>
            <person name="Holt S."/>
            <person name="Cochrane G."/>
            <person name="Meng A."/>
            <person name="Brown T."/>
            <person name="Cohen L."/>
        </authorList>
    </citation>
    <scope>NUCLEOTIDE SEQUENCE</scope>
    <source>
        <strain evidence="2">MM31A-1</strain>
    </source>
</reference>
<feature type="region of interest" description="Disordered" evidence="1">
    <location>
        <begin position="70"/>
        <end position="90"/>
    </location>
</feature>
<feature type="compositionally biased region" description="Basic and acidic residues" evidence="1">
    <location>
        <begin position="757"/>
        <end position="767"/>
    </location>
</feature>
<feature type="region of interest" description="Disordered" evidence="1">
    <location>
        <begin position="430"/>
        <end position="540"/>
    </location>
</feature>
<sequence length="892" mass="99390">MLRFPKCISTMCIHDDEYEIEVNNEDINDDDTLASSCRPLPELASITHRMRLAGKGVASAYRQHKEQHIGMFGQGNARGGRGRNSSSSDARRNQELIEMQMQLENSNSFNASNHVPYSPHRSISYKGRHYPIGHPMPSILSLISPLDIKFALSHQYIEEKRIAAREVKVQQQYFIELQKSKSFKSSRSVRSITSNGDKSTGLRSITSNNTGLWSAATEHTGNQNRYAMTPTRKTTYHVELPPHMSRKNRFKESPRSTCDGRGSTGFDYDDHDGYGNARGSGTGSKVDNNNQEIDHMSVFRANISTPLSGNTKTARQMKLSSSCSSVSGSAVGGEGASSHSPSRVQHSDNDSDCEFDREYANFDIDDIVTNSCHVNGDIDAHAQSRNKNDNEEDSINVLHLKLKAGMADFYRDDFLLSFPQYPIPKELSMRTSSFQSNWKKGKNSKSPKRKPECKQKRRTMQMTKNLMKNKKKKNSRNKKINSPPRLYSSKSSVPGVLPADSSSSSVSTSATSMTSQEDMLASTSPESSPATGRVPESSQYFPNSESIKLVIDDSSFLDLVISGSLGLIDKRRNSSFHHQDSPRRRGGERHDHNQPAPPRKDFIILGDEQTGIPLAVCALKSSKGKPVVRIYTTQPRTPMQKAVITTEELGITNGNTSVNSSNSPTRSSRKNRINLSTNSNIDLNRIASTSTPLYTWAELRTKSEFPAESTKYYLHTCTGEKSKFRKNPSFIVCHTKAGSTELNIFGPSPDSSASDRMMQHDPTEASPHRRNGRKVRDSDTVNVNPNEVTNNANAALELCARIVVRTELKNNLQETNYIVSSVRHTDTGMILCMAAIIDELMEFMMRKKCAMQAWKFANGNSADDYGDDEDEDEHHENEHLGKSRSDFDISGS</sequence>
<feature type="compositionally biased region" description="Basic residues" evidence="1">
    <location>
        <begin position="467"/>
        <end position="479"/>
    </location>
</feature>
<accession>A0A7S3Q0B1</accession>
<feature type="region of interest" description="Disordered" evidence="1">
    <location>
        <begin position="572"/>
        <end position="598"/>
    </location>
</feature>
<evidence type="ECO:0000313" key="2">
    <source>
        <dbReference type="EMBL" id="CAE0461648.1"/>
    </source>
</evidence>
<feature type="compositionally biased region" description="Low complexity" evidence="1">
    <location>
        <begin position="320"/>
        <end position="329"/>
    </location>
</feature>
<dbReference type="EMBL" id="HBIO01008493">
    <property type="protein sequence ID" value="CAE0461648.1"/>
    <property type="molecule type" value="Transcribed_RNA"/>
</dbReference>
<protein>
    <submittedName>
        <fullName evidence="2">Uncharacterized protein</fullName>
    </submittedName>
</protein>